<evidence type="ECO:0000313" key="2">
    <source>
        <dbReference type="EnsemblProtists" id="EOD24501"/>
    </source>
</evidence>
<reference evidence="2" key="2">
    <citation type="submission" date="2024-10" db="UniProtKB">
        <authorList>
            <consortium name="EnsemblProtists"/>
        </authorList>
    </citation>
    <scope>IDENTIFICATION</scope>
</reference>
<sequence length="263" mass="28750">MRTPEQARKLELSAAEIYEAQQPCVTPTPMLDRSQNPSGSRLWWMTCFGYWLFGSFGLFFSLKEWLDPAFSDWLAPGPGSPLLGDSGRMLVFEAGPAGVQSKLLGVQANLLEGVLLDVGALSLLSCWFESRRMQLLTAYAAPVSAAYFLLNIFYFQLTGAPEMVPAMLLLGAPPILLSLLRLKIFLRDEAALATYAAYLAAIGAAVLGGGLLLQQRAEAHRADIHLFVAVRDHFTSNGFTWTAGLDYPDGFKPPRASGWLGLF</sequence>
<dbReference type="RefSeq" id="XP_005776930.1">
    <property type="nucleotide sequence ID" value="XM_005776873.1"/>
</dbReference>
<dbReference type="PaxDb" id="2903-EOD24501"/>
<dbReference type="AlphaFoldDB" id="A0A0D3JLW6"/>
<dbReference type="HOGENOM" id="CLU_1083527_0_0_1"/>
<name>A0A0D3JLW6_EMIH1</name>
<feature type="transmembrane region" description="Helical" evidence="1">
    <location>
        <begin position="110"/>
        <end position="128"/>
    </location>
</feature>
<keyword evidence="1" id="KW-1133">Transmembrane helix</keyword>
<dbReference type="EnsemblProtists" id="EOD24501">
    <property type="protein sequence ID" value="EOD24501"/>
    <property type="gene ID" value="EMIHUDRAFT_367662"/>
</dbReference>
<keyword evidence="1" id="KW-0472">Membrane</keyword>
<evidence type="ECO:0000256" key="1">
    <source>
        <dbReference type="SAM" id="Phobius"/>
    </source>
</evidence>
<dbReference type="GeneID" id="17270045"/>
<accession>A0A0D3JLW6</accession>
<keyword evidence="3" id="KW-1185">Reference proteome</keyword>
<feature type="transmembrane region" description="Helical" evidence="1">
    <location>
        <begin position="135"/>
        <end position="157"/>
    </location>
</feature>
<keyword evidence="1" id="KW-0812">Transmembrane</keyword>
<proteinExistence type="predicted"/>
<dbReference type="KEGG" id="ehx:EMIHUDRAFT_367662"/>
<evidence type="ECO:0000313" key="3">
    <source>
        <dbReference type="Proteomes" id="UP000013827"/>
    </source>
</evidence>
<protein>
    <submittedName>
        <fullName evidence="2">Uncharacterized protein</fullName>
    </submittedName>
</protein>
<dbReference type="Proteomes" id="UP000013827">
    <property type="component" value="Unassembled WGS sequence"/>
</dbReference>
<reference evidence="3" key="1">
    <citation type="journal article" date="2013" name="Nature">
        <title>Pan genome of the phytoplankton Emiliania underpins its global distribution.</title>
        <authorList>
            <person name="Read B.A."/>
            <person name="Kegel J."/>
            <person name="Klute M.J."/>
            <person name="Kuo A."/>
            <person name="Lefebvre S.C."/>
            <person name="Maumus F."/>
            <person name="Mayer C."/>
            <person name="Miller J."/>
            <person name="Monier A."/>
            <person name="Salamov A."/>
            <person name="Young J."/>
            <person name="Aguilar M."/>
            <person name="Claverie J.M."/>
            <person name="Frickenhaus S."/>
            <person name="Gonzalez K."/>
            <person name="Herman E.K."/>
            <person name="Lin Y.C."/>
            <person name="Napier J."/>
            <person name="Ogata H."/>
            <person name="Sarno A.F."/>
            <person name="Shmutz J."/>
            <person name="Schroeder D."/>
            <person name="de Vargas C."/>
            <person name="Verret F."/>
            <person name="von Dassow P."/>
            <person name="Valentin K."/>
            <person name="Van de Peer Y."/>
            <person name="Wheeler G."/>
            <person name="Dacks J.B."/>
            <person name="Delwiche C.F."/>
            <person name="Dyhrman S.T."/>
            <person name="Glockner G."/>
            <person name="John U."/>
            <person name="Richards T."/>
            <person name="Worden A.Z."/>
            <person name="Zhang X."/>
            <person name="Grigoriev I.V."/>
            <person name="Allen A.E."/>
            <person name="Bidle K."/>
            <person name="Borodovsky M."/>
            <person name="Bowler C."/>
            <person name="Brownlee C."/>
            <person name="Cock J.M."/>
            <person name="Elias M."/>
            <person name="Gladyshev V.N."/>
            <person name="Groth M."/>
            <person name="Guda C."/>
            <person name="Hadaegh A."/>
            <person name="Iglesias-Rodriguez M.D."/>
            <person name="Jenkins J."/>
            <person name="Jones B.M."/>
            <person name="Lawson T."/>
            <person name="Leese F."/>
            <person name="Lindquist E."/>
            <person name="Lobanov A."/>
            <person name="Lomsadze A."/>
            <person name="Malik S.B."/>
            <person name="Marsh M.E."/>
            <person name="Mackinder L."/>
            <person name="Mock T."/>
            <person name="Mueller-Roeber B."/>
            <person name="Pagarete A."/>
            <person name="Parker M."/>
            <person name="Probert I."/>
            <person name="Quesneville H."/>
            <person name="Raines C."/>
            <person name="Rensing S.A."/>
            <person name="Riano-Pachon D.M."/>
            <person name="Richier S."/>
            <person name="Rokitta S."/>
            <person name="Shiraiwa Y."/>
            <person name="Soanes D.M."/>
            <person name="van der Giezen M."/>
            <person name="Wahlund T.M."/>
            <person name="Williams B."/>
            <person name="Wilson W."/>
            <person name="Wolfe G."/>
            <person name="Wurch L.L."/>
        </authorList>
    </citation>
    <scope>NUCLEOTIDE SEQUENCE</scope>
</reference>
<feature type="transmembrane region" description="Helical" evidence="1">
    <location>
        <begin position="192"/>
        <end position="213"/>
    </location>
</feature>
<feature type="transmembrane region" description="Helical" evidence="1">
    <location>
        <begin position="42"/>
        <end position="62"/>
    </location>
</feature>
<organism evidence="2 3">
    <name type="scientific">Emiliania huxleyi (strain CCMP1516)</name>
    <dbReference type="NCBI Taxonomy" id="280463"/>
    <lineage>
        <taxon>Eukaryota</taxon>
        <taxon>Haptista</taxon>
        <taxon>Haptophyta</taxon>
        <taxon>Prymnesiophyceae</taxon>
        <taxon>Isochrysidales</taxon>
        <taxon>Noelaerhabdaceae</taxon>
        <taxon>Emiliania</taxon>
    </lineage>
</organism>